<name>A0ABP6YHT0_9ACTN</name>
<dbReference type="Pfam" id="PF00188">
    <property type="entry name" value="CAP"/>
    <property type="match status" value="1"/>
</dbReference>
<dbReference type="InterPro" id="IPR001283">
    <property type="entry name" value="CRISP-related"/>
</dbReference>
<dbReference type="SUPFAM" id="SSF55797">
    <property type="entry name" value="PR-1-like"/>
    <property type="match status" value="1"/>
</dbReference>
<dbReference type="InterPro" id="IPR014044">
    <property type="entry name" value="CAP_dom"/>
</dbReference>
<proteinExistence type="predicted"/>
<dbReference type="EMBL" id="BAABDQ010000019">
    <property type="protein sequence ID" value="GAA3580854.1"/>
    <property type="molecule type" value="Genomic_DNA"/>
</dbReference>
<evidence type="ECO:0000313" key="2">
    <source>
        <dbReference type="EMBL" id="GAA3580854.1"/>
    </source>
</evidence>
<dbReference type="Gene3D" id="3.40.33.10">
    <property type="entry name" value="CAP"/>
    <property type="match status" value="1"/>
</dbReference>
<dbReference type="InterPro" id="IPR018244">
    <property type="entry name" value="Allrgn_V5/Tpx1_CS"/>
</dbReference>
<gene>
    <name evidence="2" type="ORF">GCM10022419_072930</name>
</gene>
<dbReference type="PROSITE" id="PS01009">
    <property type="entry name" value="CRISP_1"/>
    <property type="match status" value="1"/>
</dbReference>
<protein>
    <submittedName>
        <fullName evidence="2">CAP family protein</fullName>
    </submittedName>
</protein>
<evidence type="ECO:0000259" key="1">
    <source>
        <dbReference type="SMART" id="SM00198"/>
    </source>
</evidence>
<reference evidence="3" key="1">
    <citation type="journal article" date="2019" name="Int. J. Syst. Evol. Microbiol.">
        <title>The Global Catalogue of Microorganisms (GCM) 10K type strain sequencing project: providing services to taxonomists for standard genome sequencing and annotation.</title>
        <authorList>
            <consortium name="The Broad Institute Genomics Platform"/>
            <consortium name="The Broad Institute Genome Sequencing Center for Infectious Disease"/>
            <person name="Wu L."/>
            <person name="Ma J."/>
        </authorList>
    </citation>
    <scope>NUCLEOTIDE SEQUENCE [LARGE SCALE GENOMIC DNA]</scope>
    <source>
        <strain evidence="3">JCM 17326</strain>
    </source>
</reference>
<dbReference type="InterPro" id="IPR035940">
    <property type="entry name" value="CAP_sf"/>
</dbReference>
<dbReference type="RefSeq" id="WP_345569007.1">
    <property type="nucleotide sequence ID" value="NZ_BAABDQ010000019.1"/>
</dbReference>
<comment type="caution">
    <text evidence="2">The sequence shown here is derived from an EMBL/GenBank/DDBJ whole genome shotgun (WGS) entry which is preliminary data.</text>
</comment>
<evidence type="ECO:0000313" key="3">
    <source>
        <dbReference type="Proteomes" id="UP001500630"/>
    </source>
</evidence>
<dbReference type="PANTHER" id="PTHR10334">
    <property type="entry name" value="CYSTEINE-RICH SECRETORY PROTEIN-RELATED"/>
    <property type="match status" value="1"/>
</dbReference>
<accession>A0ABP6YHT0</accession>
<dbReference type="Proteomes" id="UP001500630">
    <property type="component" value="Unassembled WGS sequence"/>
</dbReference>
<organism evidence="2 3">
    <name type="scientific">Nonomuraea rosea</name>
    <dbReference type="NCBI Taxonomy" id="638574"/>
    <lineage>
        <taxon>Bacteria</taxon>
        <taxon>Bacillati</taxon>
        <taxon>Actinomycetota</taxon>
        <taxon>Actinomycetes</taxon>
        <taxon>Streptosporangiales</taxon>
        <taxon>Streptosporangiaceae</taxon>
        <taxon>Nonomuraea</taxon>
    </lineage>
</organism>
<dbReference type="SMART" id="SM00198">
    <property type="entry name" value="SCP"/>
    <property type="match status" value="1"/>
</dbReference>
<feature type="domain" description="SCP" evidence="1">
    <location>
        <begin position="15"/>
        <end position="148"/>
    </location>
</feature>
<sequence length="157" mass="16327">MAGTRPALPDATNGGFLSEALAEANAYRAKHHAPPLAMDPLLVEYARSRAASRSEHEKLGAGHDGLRANTGENLFWAAGSEMSGAGEAVATWYAEATAYDGAGTSGHFTQLVWKGTTRMGAGRVAGQGSEHFETYIVFVFEPPGNAGGGHAENVLPA</sequence>
<keyword evidence="3" id="KW-1185">Reference proteome</keyword>